<organism evidence="1 2">
    <name type="scientific">Paenibacillus planticolens</name>
    <dbReference type="NCBI Taxonomy" id="2654976"/>
    <lineage>
        <taxon>Bacteria</taxon>
        <taxon>Bacillati</taxon>
        <taxon>Bacillota</taxon>
        <taxon>Bacilli</taxon>
        <taxon>Bacillales</taxon>
        <taxon>Paenibacillaceae</taxon>
        <taxon>Paenibacillus</taxon>
    </lineage>
</organism>
<protein>
    <submittedName>
        <fullName evidence="1">Uncharacterized protein</fullName>
    </submittedName>
</protein>
<dbReference type="RefSeq" id="WP_171681380.1">
    <property type="nucleotide sequence ID" value="NZ_WHNZ01000004.1"/>
</dbReference>
<evidence type="ECO:0000313" key="1">
    <source>
        <dbReference type="EMBL" id="NOU98493.1"/>
    </source>
</evidence>
<reference evidence="1 2" key="1">
    <citation type="submission" date="2019-10" db="EMBL/GenBank/DDBJ databases">
        <title>Description of Paenibacillus pedi sp. nov.</title>
        <authorList>
            <person name="Carlier A."/>
            <person name="Qi S."/>
        </authorList>
    </citation>
    <scope>NUCLEOTIDE SEQUENCE [LARGE SCALE GENOMIC DNA]</scope>
    <source>
        <strain evidence="1 2">LMG 31457</strain>
    </source>
</reference>
<evidence type="ECO:0000313" key="2">
    <source>
        <dbReference type="Proteomes" id="UP000618579"/>
    </source>
</evidence>
<dbReference type="EMBL" id="WHNZ01000004">
    <property type="protein sequence ID" value="NOU98493.1"/>
    <property type="molecule type" value="Genomic_DNA"/>
</dbReference>
<sequence>MATTTPKLGLPRPTSSDNVTLANQQALIDAIDNGAAKVAHTHDGMAGNGAQITAAGLASGAATDTVIGNRTADQSQAPSGSSGTITQLFSWITNRIKAITGSANWYDAPPTTLTAANTHMTATTGVHGATSAATANALITRDTNGRAQVAAPAAAADIARKDTVDAVAAVANAALPATSYTAADVLAKVKSLGGAGSGLDADLFDGLDSVAFWKTSQLRVVNAGAPTARLQYFDAGVWKEVGNLFDKTAMTQFQNPATSNLVALSATYSTLYSYTGKGYLDYAYLMSDSSVEVGIRITVDGVLKFEGKVAAATTAAMAGVMQRNQFMVSSPNNGNPNPYIASNNNSGGAIHNLKLGPGWSGGNTINHVDYPYTANASVGSKGHIAILNDSIYFASSILIEAKATSGSTTATAYNYAGGKI</sequence>
<proteinExistence type="predicted"/>
<comment type="caution">
    <text evidence="1">The sequence shown here is derived from an EMBL/GenBank/DDBJ whole genome shotgun (WGS) entry which is preliminary data.</text>
</comment>
<gene>
    <name evidence="1" type="ORF">GC097_00435</name>
</gene>
<accession>A0ABX1ZEG6</accession>
<name>A0ABX1ZEG6_9BACL</name>
<keyword evidence="2" id="KW-1185">Reference proteome</keyword>
<dbReference type="Proteomes" id="UP000618579">
    <property type="component" value="Unassembled WGS sequence"/>
</dbReference>